<name>A0A835PGR7_VANPL</name>
<dbReference type="SUPFAM" id="SSF48371">
    <property type="entry name" value="ARM repeat"/>
    <property type="match status" value="1"/>
</dbReference>
<dbReference type="InterPro" id="IPR011989">
    <property type="entry name" value="ARM-like"/>
</dbReference>
<dbReference type="GO" id="GO:0005768">
    <property type="term" value="C:endosome"/>
    <property type="evidence" value="ECO:0007669"/>
    <property type="project" value="TreeGrafter"/>
</dbReference>
<accession>A0A835PGR7</accession>
<dbReference type="PANTHER" id="PTHR20938">
    <property type="entry name" value="INTEGRATOR COMPLEX SUBUNIT 4"/>
    <property type="match status" value="1"/>
</dbReference>
<reference evidence="1 2" key="1">
    <citation type="journal article" date="2020" name="Nat. Food">
        <title>A phased Vanilla planifolia genome enables genetic improvement of flavour and production.</title>
        <authorList>
            <person name="Hasing T."/>
            <person name="Tang H."/>
            <person name="Brym M."/>
            <person name="Khazi F."/>
            <person name="Huang T."/>
            <person name="Chambers A.H."/>
        </authorList>
    </citation>
    <scope>NUCLEOTIDE SEQUENCE [LARGE SCALE GENOMIC DNA]</scope>
    <source>
        <tissue evidence="1">Leaf</tissue>
    </source>
</reference>
<dbReference type="Proteomes" id="UP000639772">
    <property type="component" value="Unassembled WGS sequence"/>
</dbReference>
<dbReference type="GO" id="GO:0010496">
    <property type="term" value="P:intercellular transport"/>
    <property type="evidence" value="ECO:0007669"/>
    <property type="project" value="TreeGrafter"/>
</dbReference>
<dbReference type="OrthoDB" id="18190at2759"/>
<proteinExistence type="predicted"/>
<dbReference type="EMBL" id="JADCNM010000014">
    <property type="protein sequence ID" value="KAG0453530.1"/>
    <property type="molecule type" value="Genomic_DNA"/>
</dbReference>
<dbReference type="InterPro" id="IPR016024">
    <property type="entry name" value="ARM-type_fold"/>
</dbReference>
<gene>
    <name evidence="1" type="ORF">HPP92_024834</name>
</gene>
<sequence length="881" mass="98110">MLSGEQSLWRIMENFLLDGFNLHLKDCSEPQHLFRALGSGEALLANPNSSDSVRRVVVDAIGHLLGRRAGDILFLRYAVKLLGDVAALHGALAHSVISFLLPLLDDKNLSADALSALASVEGFLLDEHLLLSLASSPQISVRSRLVKLLVRSLDGDKRSVVVIQPHVMIRVLLGLAEDLCVMARDVNMKVRAETFSALGKVQSVSENLLLQSLSKKMLQTRGIKDTVGQLAVINSELPLSSFAGAFMHGIEDEFHEVRLAACKSLGLISILSFQFAASALDLLMDMLNDDAIAIRLLTLEILYQMTTNDRLVVQDKHWEMFLSLLNDTSASIRYATRKLLRLLKLPKLQIFKATINSLLTNLESHPEEEEDIFFILFCIGIHHAKFGSKVATEYLSKLKVSNVGELTLDAPSVSGQLVLAVSSSFSEEGKYTDIPSVLFSYAISLVGRISRSLGGLIREDILSSYLFHLSGIHFPFVVPKQKDNELTAMKLERAIANSIKYRDKLCNSCFSYSCDNPKIELGNDLFAQGGFSTSFELNDNKGHLDDRLRGRIELILEEVQETWSLIQGKSILVAQKMLRTCKKELEVLSLDVSGSGAVLVAFALEYIQVIEVVSGMWWQIHAKNFKVSGIDVMDIMIEKLESSVWGIRYCFLGLAAKEECLLLELLLLGYLLQLKKVGIYVNDVLKRIGVVIYRLQLLAEEGSNLSDFFAEAKKYYVEETANEPLQPSLDNLIQLFNLRPMPLCGRLRHIKADLKALCGSSEIPLHFISGFPIGITFQVFVYNASQLDRTWLRMVVGDSVQYINIDFSQIEGCDDVRKGTLTVPFYATPKASSFLLKAFMLLEFPLGDASHLKRDARGPKHGCAQISNDVDVHFVQANRHR</sequence>
<dbReference type="PANTHER" id="PTHR20938:SF0">
    <property type="entry name" value="INTEGRATOR COMPLEX SUBUNIT 4"/>
    <property type="match status" value="1"/>
</dbReference>
<comment type="caution">
    <text evidence="1">The sequence shown here is derived from an EMBL/GenBank/DDBJ whole genome shotgun (WGS) entry which is preliminary data.</text>
</comment>
<organism evidence="1 2">
    <name type="scientific">Vanilla planifolia</name>
    <name type="common">Vanilla</name>
    <dbReference type="NCBI Taxonomy" id="51239"/>
    <lineage>
        <taxon>Eukaryota</taxon>
        <taxon>Viridiplantae</taxon>
        <taxon>Streptophyta</taxon>
        <taxon>Embryophyta</taxon>
        <taxon>Tracheophyta</taxon>
        <taxon>Spermatophyta</taxon>
        <taxon>Magnoliopsida</taxon>
        <taxon>Liliopsida</taxon>
        <taxon>Asparagales</taxon>
        <taxon>Orchidaceae</taxon>
        <taxon>Vanilloideae</taxon>
        <taxon>Vanilleae</taxon>
        <taxon>Vanilla</taxon>
    </lineage>
</organism>
<evidence type="ECO:0000313" key="1">
    <source>
        <dbReference type="EMBL" id="KAG0453530.1"/>
    </source>
</evidence>
<dbReference type="AlphaFoldDB" id="A0A835PGR7"/>
<protein>
    <recommendedName>
        <fullName evidence="3">Protein SIEL</fullName>
    </recommendedName>
</protein>
<evidence type="ECO:0000313" key="2">
    <source>
        <dbReference type="Proteomes" id="UP000639772"/>
    </source>
</evidence>
<dbReference type="Gene3D" id="1.25.10.10">
    <property type="entry name" value="Leucine-rich Repeat Variant"/>
    <property type="match status" value="1"/>
</dbReference>
<evidence type="ECO:0008006" key="3">
    <source>
        <dbReference type="Google" id="ProtNLM"/>
    </source>
</evidence>